<evidence type="ECO:0000259" key="3">
    <source>
        <dbReference type="Pfam" id="PF13439"/>
    </source>
</evidence>
<dbReference type="GO" id="GO:0016757">
    <property type="term" value="F:glycosyltransferase activity"/>
    <property type="evidence" value="ECO:0007669"/>
    <property type="project" value="InterPro"/>
</dbReference>
<dbReference type="PANTHER" id="PTHR46401:SF2">
    <property type="entry name" value="GLYCOSYLTRANSFERASE WBBK-RELATED"/>
    <property type="match status" value="1"/>
</dbReference>
<evidence type="ECO:0000256" key="1">
    <source>
        <dbReference type="ARBA" id="ARBA00022679"/>
    </source>
</evidence>
<dbReference type="Gene3D" id="3.40.50.2000">
    <property type="entry name" value="Glycogen Phosphorylase B"/>
    <property type="match status" value="2"/>
</dbReference>
<protein>
    <submittedName>
        <fullName evidence="4">Glycosyltransferase family 1 protein</fullName>
    </submittedName>
</protein>
<dbReference type="EMBL" id="JARGYC010000032">
    <property type="protein sequence ID" value="MDF0601688.1"/>
    <property type="molecule type" value="Genomic_DNA"/>
</dbReference>
<feature type="domain" description="Glycosyltransferase subfamily 4-like N-terminal" evidence="3">
    <location>
        <begin position="99"/>
        <end position="172"/>
    </location>
</feature>
<dbReference type="PANTHER" id="PTHR46401">
    <property type="entry name" value="GLYCOSYLTRANSFERASE WBBK-RELATED"/>
    <property type="match status" value="1"/>
</dbReference>
<dbReference type="RefSeq" id="WP_275567829.1">
    <property type="nucleotide sequence ID" value="NZ_JARGYC010000032.1"/>
</dbReference>
<evidence type="ECO:0000259" key="2">
    <source>
        <dbReference type="Pfam" id="PF00534"/>
    </source>
</evidence>
<dbReference type="Pfam" id="PF13439">
    <property type="entry name" value="Glyco_transf_4"/>
    <property type="match status" value="1"/>
</dbReference>
<proteinExistence type="predicted"/>
<reference evidence="4" key="1">
    <citation type="submission" date="2023-03" db="EMBL/GenBank/DDBJ databases">
        <title>Multiphase analysis and comparison of six strains from genera Psychromarinibacter, Lutimaribacter, and Maritimibacter, including a novel species: Psychromarinibacter sediminicola sp. nov.</title>
        <authorList>
            <person name="Wang Y.-H."/>
            <person name="Ye M.-Q."/>
            <person name="Du Z.-J."/>
        </authorList>
    </citation>
    <scope>NUCLEOTIDE SEQUENCE</scope>
    <source>
        <strain evidence="4">C21-152</strain>
    </source>
</reference>
<feature type="domain" description="Glycosyl transferase family 1" evidence="2">
    <location>
        <begin position="196"/>
        <end position="338"/>
    </location>
</feature>
<dbReference type="AlphaFoldDB" id="A0AAE3T9B6"/>
<sequence>MSTRITINGKFMSGSVTAGGVHRAALNFSAELCRRATGQSPCRIMAPAVRDRTSVAAMGLQPELRPGWSRAGGQAWEMLVLPALARKDLLINFCNLAPVLHPNSVVMIHDVQTLAFPDAYPRRQVQGYRLFWPMIGRRARAVLTVSDYSRQSIAEHGIAPLDRIHVVRNGTDHILRAAPDAGVLDRLELRGRVFAMTFGTTQSYKNLKTLFAAFEDPRLAEIPLVVVGGPPRRDYDALGWRIPPNVIFTGHVGDGELRALYTAAGAFLFPSRTEGFGLPPVEAMHCGTPALVARGGALPETVGTGAELVDPLDPEAWAHAAERVLSDSAHRDALVARGAARAAELTWRQAGDALWDRVSALL</sequence>
<gene>
    <name evidence="4" type="ORF">P1J78_13165</name>
</gene>
<dbReference type="CDD" id="cd03809">
    <property type="entry name" value="GT4_MtfB-like"/>
    <property type="match status" value="1"/>
</dbReference>
<evidence type="ECO:0000313" key="4">
    <source>
        <dbReference type="EMBL" id="MDF0601688.1"/>
    </source>
</evidence>
<evidence type="ECO:0000313" key="5">
    <source>
        <dbReference type="Proteomes" id="UP001220964"/>
    </source>
</evidence>
<accession>A0AAE3T9B6</accession>
<keyword evidence="1" id="KW-0808">Transferase</keyword>
<dbReference type="InterPro" id="IPR001296">
    <property type="entry name" value="Glyco_trans_1"/>
</dbReference>
<organism evidence="4 5">
    <name type="scientific">Psychromarinibacter sediminicola</name>
    <dbReference type="NCBI Taxonomy" id="3033385"/>
    <lineage>
        <taxon>Bacteria</taxon>
        <taxon>Pseudomonadati</taxon>
        <taxon>Pseudomonadota</taxon>
        <taxon>Alphaproteobacteria</taxon>
        <taxon>Rhodobacterales</taxon>
        <taxon>Paracoccaceae</taxon>
        <taxon>Psychromarinibacter</taxon>
    </lineage>
</organism>
<dbReference type="GO" id="GO:0009103">
    <property type="term" value="P:lipopolysaccharide biosynthetic process"/>
    <property type="evidence" value="ECO:0007669"/>
    <property type="project" value="TreeGrafter"/>
</dbReference>
<dbReference type="Pfam" id="PF00534">
    <property type="entry name" value="Glycos_transf_1"/>
    <property type="match status" value="1"/>
</dbReference>
<comment type="caution">
    <text evidence="4">The sequence shown here is derived from an EMBL/GenBank/DDBJ whole genome shotgun (WGS) entry which is preliminary data.</text>
</comment>
<name>A0AAE3T9B6_9RHOB</name>
<dbReference type="SUPFAM" id="SSF53756">
    <property type="entry name" value="UDP-Glycosyltransferase/glycogen phosphorylase"/>
    <property type="match status" value="1"/>
</dbReference>
<dbReference type="Proteomes" id="UP001220964">
    <property type="component" value="Unassembled WGS sequence"/>
</dbReference>
<keyword evidence="5" id="KW-1185">Reference proteome</keyword>
<dbReference type="InterPro" id="IPR028098">
    <property type="entry name" value="Glyco_trans_4-like_N"/>
</dbReference>